<accession>A0ACC0UV58</accession>
<evidence type="ECO:0000313" key="2">
    <source>
        <dbReference type="Proteomes" id="UP001163324"/>
    </source>
</evidence>
<organism evidence="1 2">
    <name type="scientific">Trichothecium roseum</name>
    <dbReference type="NCBI Taxonomy" id="47278"/>
    <lineage>
        <taxon>Eukaryota</taxon>
        <taxon>Fungi</taxon>
        <taxon>Dikarya</taxon>
        <taxon>Ascomycota</taxon>
        <taxon>Pezizomycotina</taxon>
        <taxon>Sordariomycetes</taxon>
        <taxon>Hypocreomycetidae</taxon>
        <taxon>Hypocreales</taxon>
        <taxon>Hypocreales incertae sedis</taxon>
        <taxon>Trichothecium</taxon>
    </lineage>
</organism>
<keyword evidence="2" id="KW-1185">Reference proteome</keyword>
<protein>
    <submittedName>
        <fullName evidence="1">Uncharacterized protein</fullName>
    </submittedName>
</protein>
<proteinExistence type="predicted"/>
<comment type="caution">
    <text evidence="1">The sequence shown here is derived from an EMBL/GenBank/DDBJ whole genome shotgun (WGS) entry which is preliminary data.</text>
</comment>
<dbReference type="EMBL" id="CM047945">
    <property type="protein sequence ID" value="KAI9897994.1"/>
    <property type="molecule type" value="Genomic_DNA"/>
</dbReference>
<dbReference type="Proteomes" id="UP001163324">
    <property type="component" value="Chromosome 6"/>
</dbReference>
<evidence type="ECO:0000313" key="1">
    <source>
        <dbReference type="EMBL" id="KAI9897994.1"/>
    </source>
</evidence>
<name>A0ACC0UV58_9HYPO</name>
<reference evidence="1" key="1">
    <citation type="submission" date="2022-10" db="EMBL/GenBank/DDBJ databases">
        <title>Complete Genome of Trichothecium roseum strain YXFP-22015, a Plant Pathogen Isolated from Citrus.</title>
        <authorList>
            <person name="Wang Y."/>
            <person name="Zhu L."/>
        </authorList>
    </citation>
    <scope>NUCLEOTIDE SEQUENCE</scope>
    <source>
        <strain evidence="1">YXFP-22015</strain>
    </source>
</reference>
<sequence>MASNQDTPAWNIFSALYEETDDVYEARLRHAHPGNNVVPQKRIDTLRGILYACHESCRRPGDPVVPITNDMLYAFVKRVFNFGVPGFSIDNRIYDRLEDTLDPNDSTFYMTACIGIFEDEHDPSVKRWLYGHAVSPLVHPLHVTLWCDDCPSTHLGSARHVNHAQETTRSSHERGAQLLWMAQTKLQLAFAAYIYYFNAHVAVHHARLAMDHRLLELGGAVALPTSHSEFIRRNVINTGFLNGPVDNWYISDELKAGLALVQETWPDVADSIGVCEFYRTHTP</sequence>
<gene>
    <name evidence="1" type="ORF">N3K66_006354</name>
</gene>